<reference evidence="9 10" key="1">
    <citation type="submission" date="2020-06" db="EMBL/GenBank/DDBJ databases">
        <title>The yeast mating-type switching endonuclease HO is a domesticated member of an unorthodox homing genetic element family.</title>
        <authorList>
            <person name="Coughlan A.Y."/>
            <person name="Lombardi L."/>
            <person name="Braun-Galleani S."/>
            <person name="Martos A.R."/>
            <person name="Galeote V."/>
            <person name="Bigey F."/>
            <person name="Dequin S."/>
            <person name="Byrne K.P."/>
            <person name="Wolfe K.H."/>
        </authorList>
    </citation>
    <scope>NUCLEOTIDE SEQUENCE [LARGE SCALE GENOMIC DNA]</scope>
    <source>
        <strain evidence="9 10">CBS764</strain>
    </source>
</reference>
<evidence type="ECO:0000256" key="3">
    <source>
        <dbReference type="ARBA" id="ARBA00022728"/>
    </source>
</evidence>
<dbReference type="PANTHER" id="PTHR15316:SF1">
    <property type="entry name" value="SPLICING FACTOR 3A SUBUNIT 1"/>
    <property type="match status" value="1"/>
</dbReference>
<evidence type="ECO:0000256" key="6">
    <source>
        <dbReference type="ARBA" id="ARBA00023242"/>
    </source>
</evidence>
<dbReference type="Pfam" id="PF01805">
    <property type="entry name" value="Surp"/>
    <property type="match status" value="1"/>
</dbReference>
<comment type="subcellular location">
    <subcellularLocation>
        <location evidence="1">Nucleus</location>
    </subcellularLocation>
</comment>
<dbReference type="EMBL" id="CP059247">
    <property type="protein sequence ID" value="QLL31287.1"/>
    <property type="molecule type" value="Genomic_DNA"/>
</dbReference>
<feature type="domain" description="SURP motif" evidence="8">
    <location>
        <begin position="30"/>
        <end position="68"/>
    </location>
</feature>
<dbReference type="InterPro" id="IPR000061">
    <property type="entry name" value="Surp"/>
</dbReference>
<feature type="region of interest" description="Disordered" evidence="7">
    <location>
        <begin position="274"/>
        <end position="300"/>
    </location>
</feature>
<feature type="compositionally biased region" description="Basic residues" evidence="7">
    <location>
        <begin position="278"/>
        <end position="287"/>
    </location>
</feature>
<keyword evidence="10" id="KW-1185">Reference proteome</keyword>
<dbReference type="GO" id="GO:0005686">
    <property type="term" value="C:U2 snRNP"/>
    <property type="evidence" value="ECO:0007669"/>
    <property type="project" value="TreeGrafter"/>
</dbReference>
<protein>
    <recommendedName>
        <fullName evidence="8">SURP motif domain-containing protein</fullName>
    </recommendedName>
</protein>
<keyword evidence="2" id="KW-0507">mRNA processing</keyword>
<evidence type="ECO:0000259" key="8">
    <source>
        <dbReference type="PROSITE" id="PS50128"/>
    </source>
</evidence>
<dbReference type="GO" id="GO:0071013">
    <property type="term" value="C:catalytic step 2 spliceosome"/>
    <property type="evidence" value="ECO:0007669"/>
    <property type="project" value="TreeGrafter"/>
</dbReference>
<proteinExistence type="predicted"/>
<keyword evidence="6" id="KW-0539">Nucleus</keyword>
<dbReference type="KEGG" id="tgb:HG536_0B01490"/>
<dbReference type="InterPro" id="IPR022030">
    <property type="entry name" value="SF3A1_dom"/>
</dbReference>
<keyword evidence="4" id="KW-0677">Repeat</keyword>
<evidence type="ECO:0000313" key="9">
    <source>
        <dbReference type="EMBL" id="QLL31287.1"/>
    </source>
</evidence>
<dbReference type="Proteomes" id="UP000515788">
    <property type="component" value="Chromosome 2"/>
</dbReference>
<evidence type="ECO:0000313" key="10">
    <source>
        <dbReference type="Proteomes" id="UP000515788"/>
    </source>
</evidence>
<dbReference type="RefSeq" id="XP_037137962.1">
    <property type="nucleotide sequence ID" value="XM_037282067.1"/>
</dbReference>
<dbReference type="GeneID" id="59324406"/>
<dbReference type="SUPFAM" id="SSF109905">
    <property type="entry name" value="Surp module (SWAP domain)"/>
    <property type="match status" value="2"/>
</dbReference>
<dbReference type="InterPro" id="IPR035967">
    <property type="entry name" value="SWAP/Surp_sf"/>
</dbReference>
<dbReference type="GO" id="GO:0003723">
    <property type="term" value="F:RNA binding"/>
    <property type="evidence" value="ECO:0007669"/>
    <property type="project" value="InterPro"/>
</dbReference>
<dbReference type="GO" id="GO:0071004">
    <property type="term" value="C:U2-type prespliceosome"/>
    <property type="evidence" value="ECO:0007669"/>
    <property type="project" value="TreeGrafter"/>
</dbReference>
<dbReference type="GO" id="GO:0000381">
    <property type="term" value="P:regulation of alternative mRNA splicing, via spliceosome"/>
    <property type="evidence" value="ECO:0007669"/>
    <property type="project" value="TreeGrafter"/>
</dbReference>
<evidence type="ECO:0000256" key="5">
    <source>
        <dbReference type="ARBA" id="ARBA00023187"/>
    </source>
</evidence>
<name>A0A7G3ZCQ1_9SACH</name>
<dbReference type="OrthoDB" id="447637at2759"/>
<keyword evidence="3" id="KW-0747">Spliceosome</keyword>
<gene>
    <name evidence="9" type="ORF">HG536_0B01490</name>
</gene>
<evidence type="ECO:0000256" key="4">
    <source>
        <dbReference type="ARBA" id="ARBA00022737"/>
    </source>
</evidence>
<accession>A0A7G3ZCQ1</accession>
<dbReference type="PANTHER" id="PTHR15316">
    <property type="entry name" value="SPLICEOSOME ASSOCIATED PROTEIN 114/SWAP SPLICING FACTOR-RELATED"/>
    <property type="match status" value="1"/>
</dbReference>
<dbReference type="GO" id="GO:0045292">
    <property type="term" value="P:mRNA cis splicing, via spliceosome"/>
    <property type="evidence" value="ECO:0007669"/>
    <property type="project" value="InterPro"/>
</dbReference>
<evidence type="ECO:0000256" key="1">
    <source>
        <dbReference type="ARBA" id="ARBA00004123"/>
    </source>
</evidence>
<dbReference type="SMART" id="SM00648">
    <property type="entry name" value="SWAP"/>
    <property type="match status" value="2"/>
</dbReference>
<dbReference type="Gene3D" id="1.10.10.790">
    <property type="entry name" value="Surp module"/>
    <property type="match status" value="2"/>
</dbReference>
<evidence type="ECO:0000256" key="7">
    <source>
        <dbReference type="SAM" id="MobiDB-lite"/>
    </source>
</evidence>
<dbReference type="InterPro" id="IPR045146">
    <property type="entry name" value="SF3A1"/>
</dbReference>
<dbReference type="AlphaFoldDB" id="A0A7G3ZCQ1"/>
<keyword evidence="5" id="KW-0508">mRNA splicing</keyword>
<evidence type="ECO:0000256" key="2">
    <source>
        <dbReference type="ARBA" id="ARBA00022664"/>
    </source>
</evidence>
<dbReference type="PROSITE" id="PS50128">
    <property type="entry name" value="SURP"/>
    <property type="match status" value="1"/>
</dbReference>
<sequence length="375" mass="43197">MANQAVSTSKMNDINVLTGSVRNGELLREAIEKTAKYVVENGSSFEEKLKGDARFSFVMPGDENYELYQQTLSQERSSRASEDEQAGRREMPKEPYAFCFSNYDENITQRDLEIIKLAAAYCVANESNNYLEKMRHEFANDELLVFLNPDHALNNTFVQFVNQYKQVKNNSLGAPFFEWRKGDYKFQILQRSFQRAEFNVYNKESRAKKDKVLSLQKIQFAAYDWTRFKVVNKVTLPTSDSSDLPAPLDFNQLALKRLEKSDMLSVFDKLEAEEPRKGPKSKKRKLKAAGATRLKMGKTTTDTEDKAELRYIKCPITNKLIPEDKFDKHLQVLLADPHYKAEREKFEAKHRLSNLSSAEVYENIKRVAKASSPST</sequence>
<dbReference type="Pfam" id="PF12230">
    <property type="entry name" value="PRP21_like_P"/>
    <property type="match status" value="1"/>
</dbReference>
<organism evidence="9 10">
    <name type="scientific">Torulaspora globosa</name>
    <dbReference type="NCBI Taxonomy" id="48254"/>
    <lineage>
        <taxon>Eukaryota</taxon>
        <taxon>Fungi</taxon>
        <taxon>Dikarya</taxon>
        <taxon>Ascomycota</taxon>
        <taxon>Saccharomycotina</taxon>
        <taxon>Saccharomycetes</taxon>
        <taxon>Saccharomycetales</taxon>
        <taxon>Saccharomycetaceae</taxon>
        <taxon>Torulaspora</taxon>
    </lineage>
</organism>